<feature type="domain" description="Carrier" evidence="4">
    <location>
        <begin position="979"/>
        <end position="1054"/>
    </location>
</feature>
<evidence type="ECO:0000256" key="2">
    <source>
        <dbReference type="ARBA" id="ARBA00022450"/>
    </source>
</evidence>
<dbReference type="Gene3D" id="3.30.559.30">
    <property type="entry name" value="Nonribosomal peptide synthetase, condensation domain"/>
    <property type="match status" value="1"/>
</dbReference>
<dbReference type="FunFam" id="1.10.1200.10:FF:000005">
    <property type="entry name" value="Nonribosomal peptide synthetase 1"/>
    <property type="match status" value="1"/>
</dbReference>
<dbReference type="InterPro" id="IPR025110">
    <property type="entry name" value="AMP-bd_C"/>
</dbReference>
<gene>
    <name evidence="5" type="ORF">H1P_1760005</name>
</gene>
<dbReference type="Gene3D" id="3.40.50.980">
    <property type="match status" value="2"/>
</dbReference>
<keyword evidence="3" id="KW-0597">Phosphoprotein</keyword>
<dbReference type="Pfam" id="PF00550">
    <property type="entry name" value="PP-binding"/>
    <property type="match status" value="1"/>
</dbReference>
<dbReference type="PROSITE" id="PS00455">
    <property type="entry name" value="AMP_BINDING"/>
    <property type="match status" value="1"/>
</dbReference>
<evidence type="ECO:0000313" key="6">
    <source>
        <dbReference type="Proteomes" id="UP000320055"/>
    </source>
</evidence>
<dbReference type="InterPro" id="IPR020806">
    <property type="entry name" value="PKS_PP-bd"/>
</dbReference>
<dbReference type="RefSeq" id="WP_144871197.1">
    <property type="nucleotide sequence ID" value="NZ_LR213927.1"/>
</dbReference>
<sequence length="1075" mass="119995">MLTQKSIQGFQLSLEQKHLWTLQQRSEEATSESNRSDGIARQSNGFYSRCLVSLTGNLDVEKLYESLKTVAERHEILRTQFPRYRGMKFPLQAIASKLSPVWQTLSLQHLSPQQQTGKIEELWQGLKRVEAIEDGESSWQLWLLTLSPEQHLLLFGLPAICADTETLKQIVAEIQRVYGGEQVCDGEDIVQYVQYTQWQKELLAEADAEAGKAYWTELQKTANATIQLPMEASSQAELSFVTQFYTSSVEPHLQSKIAEFVGHNPNKTADLLLACWQVLLWSLVGQTDFILTYLSNGRTDEELIQTLGLMTKPLPFPVRFEADWRFGEILEQVRSLREEAEQWEDYFDSNTVLNRLEKATASIGYEFIQIPVTTTVAEVKFEIQRLEASIDYHKLRLTGILNEAGLQTKIDYDPALYSSTMIRRLAEELQTILASAVSDPNQSLDRLEILGVGERQLLVDFNQTQRDFPTGECLHQYFEAQVKRTPDRIALRFETEELTYKELNSLANQLAHHLQNLGVGIESLVGISFERSPSAIVALLGVLKAGAAYLPLDPELPPERLSVMLSQAPISALVTQQNLLEKLPQVDVPVICLDTDRDLDRQPTENPNNSVTPANLAYVIFTSGSTGKPKGVAVEHRQVLNYLHGIVEQLQLSDSATYATVATLAADLGNTAIFPALCRGGCLCILSQAQIEDPIALANYCRHYPIDYLKIVPSYLETLLAIATSAALLPRKCLILGGEAASWELVRQVQRIAPDCKIVNHYGPTETTIGVLTYQVNGSNEDASTVPLGRPLGNSKIYLLDSHLQPLPIGVPGEIYISGAGLARGYFNQSDLTRERFIFSSLYADERLYQTGDKGRYCDEAGTIEFLGRVDRQIKIRGYRVELGEIEAVLSQVSVVQEGIVQAIASEHGEIQLAAYIVPKSGEDIPLNGVRDFLRERLPQYMIPASFTVLNVLPRTASGKIDRLALPEPVTTSQQDFIAPRNPIERDIAHIWAEILKVEQVSANANFFELGGHSLLATQVMSRIRSTFDIELPLRVLFETSTLKQLAEAIAQAIASQTDESELANLLTELEQLPE</sequence>
<dbReference type="InterPro" id="IPR023213">
    <property type="entry name" value="CAT-like_dom_sf"/>
</dbReference>
<dbReference type="GO" id="GO:0044550">
    <property type="term" value="P:secondary metabolite biosynthetic process"/>
    <property type="evidence" value="ECO:0007669"/>
    <property type="project" value="TreeGrafter"/>
</dbReference>
<dbReference type="Pfam" id="PF00501">
    <property type="entry name" value="AMP-binding"/>
    <property type="match status" value="1"/>
</dbReference>
<dbReference type="InterPro" id="IPR001242">
    <property type="entry name" value="Condensation_dom"/>
</dbReference>
<dbReference type="Gene3D" id="1.10.1200.10">
    <property type="entry name" value="ACP-like"/>
    <property type="match status" value="1"/>
</dbReference>
<dbReference type="InterPro" id="IPR009081">
    <property type="entry name" value="PP-bd_ACP"/>
</dbReference>
<dbReference type="CDD" id="cd05930">
    <property type="entry name" value="A_NRPS"/>
    <property type="match status" value="1"/>
</dbReference>
<dbReference type="Pfam" id="PF13193">
    <property type="entry name" value="AMP-binding_C"/>
    <property type="match status" value="1"/>
</dbReference>
<evidence type="ECO:0000313" key="5">
    <source>
        <dbReference type="EMBL" id="VEP12992.1"/>
    </source>
</evidence>
<dbReference type="Proteomes" id="UP000320055">
    <property type="component" value="Unassembled WGS sequence"/>
</dbReference>
<dbReference type="SUPFAM" id="SSF56801">
    <property type="entry name" value="Acetyl-CoA synthetase-like"/>
    <property type="match status" value="1"/>
</dbReference>
<dbReference type="GO" id="GO:0031177">
    <property type="term" value="F:phosphopantetheine binding"/>
    <property type="evidence" value="ECO:0007669"/>
    <property type="project" value="InterPro"/>
</dbReference>
<dbReference type="EMBL" id="CAACVJ010000086">
    <property type="protein sequence ID" value="VEP12992.1"/>
    <property type="molecule type" value="Genomic_DNA"/>
</dbReference>
<dbReference type="GO" id="GO:0043041">
    <property type="term" value="P:amino acid activation for nonribosomal peptide biosynthetic process"/>
    <property type="evidence" value="ECO:0007669"/>
    <property type="project" value="TreeGrafter"/>
</dbReference>
<protein>
    <submittedName>
        <fullName evidence="5">Amino acid adenylation domain protein</fullName>
    </submittedName>
</protein>
<dbReference type="InterPro" id="IPR036736">
    <property type="entry name" value="ACP-like_sf"/>
</dbReference>
<dbReference type="PANTHER" id="PTHR45527">
    <property type="entry name" value="NONRIBOSOMAL PEPTIDE SYNTHETASE"/>
    <property type="match status" value="1"/>
</dbReference>
<comment type="cofactor">
    <cofactor evidence="1">
        <name>pantetheine 4'-phosphate</name>
        <dbReference type="ChEBI" id="CHEBI:47942"/>
    </cofactor>
</comment>
<accession>A0A563VNK6</accession>
<evidence type="ECO:0000256" key="3">
    <source>
        <dbReference type="ARBA" id="ARBA00022553"/>
    </source>
</evidence>
<dbReference type="InterPro" id="IPR020845">
    <property type="entry name" value="AMP-binding_CS"/>
</dbReference>
<dbReference type="GO" id="GO:0005829">
    <property type="term" value="C:cytosol"/>
    <property type="evidence" value="ECO:0007669"/>
    <property type="project" value="TreeGrafter"/>
</dbReference>
<dbReference type="Pfam" id="PF00668">
    <property type="entry name" value="Condensation"/>
    <property type="match status" value="1"/>
</dbReference>
<keyword evidence="6" id="KW-1185">Reference proteome</keyword>
<evidence type="ECO:0000259" key="4">
    <source>
        <dbReference type="PROSITE" id="PS50075"/>
    </source>
</evidence>
<dbReference type="FunFam" id="3.40.50.980:FF:000001">
    <property type="entry name" value="Non-ribosomal peptide synthetase"/>
    <property type="match status" value="1"/>
</dbReference>
<dbReference type="OrthoDB" id="9778383at2"/>
<dbReference type="Gene3D" id="3.30.300.30">
    <property type="match status" value="1"/>
</dbReference>
<dbReference type="InterPro" id="IPR000873">
    <property type="entry name" value="AMP-dep_synth/lig_dom"/>
</dbReference>
<dbReference type="InterPro" id="IPR045851">
    <property type="entry name" value="AMP-bd_C_sf"/>
</dbReference>
<dbReference type="SUPFAM" id="SSF52777">
    <property type="entry name" value="CoA-dependent acyltransferases"/>
    <property type="match status" value="2"/>
</dbReference>
<reference evidence="5 6" key="1">
    <citation type="submission" date="2019-01" db="EMBL/GenBank/DDBJ databases">
        <authorList>
            <person name="Brito A."/>
        </authorList>
    </citation>
    <scope>NUCLEOTIDE SEQUENCE [LARGE SCALE GENOMIC DNA]</scope>
    <source>
        <strain evidence="5">1</strain>
    </source>
</reference>
<dbReference type="GO" id="GO:0003824">
    <property type="term" value="F:catalytic activity"/>
    <property type="evidence" value="ECO:0007669"/>
    <property type="project" value="InterPro"/>
</dbReference>
<dbReference type="InterPro" id="IPR010071">
    <property type="entry name" value="AA_adenyl_dom"/>
</dbReference>
<dbReference type="PROSITE" id="PS50075">
    <property type="entry name" value="CARRIER"/>
    <property type="match status" value="1"/>
</dbReference>
<evidence type="ECO:0000256" key="1">
    <source>
        <dbReference type="ARBA" id="ARBA00001957"/>
    </source>
</evidence>
<dbReference type="GO" id="GO:0008610">
    <property type="term" value="P:lipid biosynthetic process"/>
    <property type="evidence" value="ECO:0007669"/>
    <property type="project" value="UniProtKB-ARBA"/>
</dbReference>
<dbReference type="FunFam" id="3.40.50.12780:FF:000012">
    <property type="entry name" value="Non-ribosomal peptide synthetase"/>
    <property type="match status" value="1"/>
</dbReference>
<organism evidence="5 6">
    <name type="scientific">Hyella patelloides LEGE 07179</name>
    <dbReference type="NCBI Taxonomy" id="945734"/>
    <lineage>
        <taxon>Bacteria</taxon>
        <taxon>Bacillati</taxon>
        <taxon>Cyanobacteriota</taxon>
        <taxon>Cyanophyceae</taxon>
        <taxon>Pleurocapsales</taxon>
        <taxon>Hyellaceae</taxon>
        <taxon>Hyella</taxon>
    </lineage>
</organism>
<dbReference type="SUPFAM" id="SSF47336">
    <property type="entry name" value="ACP-like"/>
    <property type="match status" value="1"/>
</dbReference>
<dbReference type="Gene3D" id="3.30.559.10">
    <property type="entry name" value="Chloramphenicol acetyltransferase-like domain"/>
    <property type="match status" value="1"/>
</dbReference>
<dbReference type="Gene3D" id="2.30.38.10">
    <property type="entry name" value="Luciferase, Domain 3"/>
    <property type="match status" value="1"/>
</dbReference>
<proteinExistence type="predicted"/>
<dbReference type="PANTHER" id="PTHR45527:SF1">
    <property type="entry name" value="FATTY ACID SYNTHASE"/>
    <property type="match status" value="1"/>
</dbReference>
<dbReference type="SMART" id="SM00823">
    <property type="entry name" value="PKS_PP"/>
    <property type="match status" value="1"/>
</dbReference>
<dbReference type="NCBIfam" id="TIGR01733">
    <property type="entry name" value="AA-adenyl-dom"/>
    <property type="match status" value="1"/>
</dbReference>
<keyword evidence="2" id="KW-0596">Phosphopantetheine</keyword>
<dbReference type="AlphaFoldDB" id="A0A563VNK6"/>
<name>A0A563VNK6_9CYAN</name>